<keyword evidence="3" id="KW-0645">Protease</keyword>
<name>U2SIH9_9ACTN</name>
<dbReference type="PROSITE" id="PS51476">
    <property type="entry name" value="PROTEASOME_BETA_2"/>
    <property type="match status" value="1"/>
</dbReference>
<dbReference type="GO" id="GO:0005737">
    <property type="term" value="C:cytoplasm"/>
    <property type="evidence" value="ECO:0007669"/>
    <property type="project" value="TreeGrafter"/>
</dbReference>
<dbReference type="InterPro" id="IPR023333">
    <property type="entry name" value="Proteasome_suB-type"/>
</dbReference>
<dbReference type="PANTHER" id="PTHR32194:SF0">
    <property type="entry name" value="ATP-DEPENDENT PROTEASE SUBUNIT HSLV"/>
    <property type="match status" value="1"/>
</dbReference>
<dbReference type="GeneID" id="95361079"/>
<evidence type="ECO:0000256" key="3">
    <source>
        <dbReference type="ARBA" id="ARBA00022670"/>
    </source>
</evidence>
<dbReference type="InterPro" id="IPR029055">
    <property type="entry name" value="Ntn_hydrolases_N"/>
</dbReference>
<keyword evidence="7 10" id="KW-0647">Proteasome</keyword>
<evidence type="ECO:0000313" key="11">
    <source>
        <dbReference type="Proteomes" id="UP000017052"/>
    </source>
</evidence>
<dbReference type="Pfam" id="PF00227">
    <property type="entry name" value="Proteasome"/>
    <property type="match status" value="1"/>
</dbReference>
<evidence type="ECO:0000256" key="1">
    <source>
        <dbReference type="ARBA" id="ARBA00001198"/>
    </source>
</evidence>
<accession>U2SIH9</accession>
<keyword evidence="8" id="KW-0865">Zymogen</keyword>
<keyword evidence="6" id="KW-0068">Autocatalytic cleavage</keyword>
<organism evidence="10 11">
    <name type="scientific">Propionibacterium acidifaciens F0233</name>
    <dbReference type="NCBI Taxonomy" id="553198"/>
    <lineage>
        <taxon>Bacteria</taxon>
        <taxon>Bacillati</taxon>
        <taxon>Actinomycetota</taxon>
        <taxon>Actinomycetes</taxon>
        <taxon>Propionibacteriales</taxon>
        <taxon>Propionibacteriaceae</taxon>
        <taxon>Propionibacterium</taxon>
    </lineage>
</organism>
<dbReference type="SUPFAM" id="SSF56235">
    <property type="entry name" value="N-terminal nucleophile aminohydrolases (Ntn hydrolases)"/>
    <property type="match status" value="1"/>
</dbReference>
<evidence type="ECO:0000313" key="10">
    <source>
        <dbReference type="EMBL" id="ERK62442.1"/>
    </source>
</evidence>
<protein>
    <recommendedName>
        <fullName evidence="9">Proteasome subunit beta</fullName>
        <ecNumber evidence="9">3.4.25.1</ecNumber>
    </recommendedName>
</protein>
<dbReference type="InterPro" id="IPR001353">
    <property type="entry name" value="Proteasome_sua/b"/>
</dbReference>
<evidence type="ECO:0000256" key="2">
    <source>
        <dbReference type="ARBA" id="ARBA00022490"/>
    </source>
</evidence>
<comment type="caution">
    <text evidence="10">The sequence shown here is derived from an EMBL/GenBank/DDBJ whole genome shotgun (WGS) entry which is preliminary data.</text>
</comment>
<dbReference type="RefSeq" id="WP_021796321.1">
    <property type="nucleotide sequence ID" value="NZ_ACVN02000030.1"/>
</dbReference>
<evidence type="ECO:0000256" key="4">
    <source>
        <dbReference type="ARBA" id="ARBA00022698"/>
    </source>
</evidence>
<keyword evidence="4" id="KW-0888">Threonine protease</keyword>
<dbReference type="OrthoDB" id="5174038at2"/>
<keyword evidence="2" id="KW-0963">Cytoplasm</keyword>
<dbReference type="CDD" id="cd01906">
    <property type="entry name" value="proteasome_protease_HslV"/>
    <property type="match status" value="1"/>
</dbReference>
<sequence length="277" mass="29014">MIPHTIPHDPESFWTRANESFADLVSRTRPDALPHAGRGEQLAAGGTTVLALVHAEGVLMAGDRRATQGNQIAQRDIRKVFAADESTLIGIAGSAGFAVDLAKLFGVELAHYEKIEGAPLSFDGKANRLGGMIRDHLGLAMQGFVVVPLLAGWDERTGAGRIVGYDATGGHYDEESFACIGSGAAFARGSLKKLHRPGLDREQAATVALQALFDAADDDSATGGPDVVRAIYPTIASVGPDGLDEWTPERIGELAAAMLDERRAAPGGAHGGEEAGR</sequence>
<keyword evidence="11" id="KW-1185">Reference proteome</keyword>
<comment type="catalytic activity">
    <reaction evidence="1">
        <text>Cleavage of peptide bonds with very broad specificity.</text>
        <dbReference type="EC" id="3.4.25.1"/>
    </reaction>
</comment>
<reference evidence="10" key="1">
    <citation type="submission" date="2013-08" db="EMBL/GenBank/DDBJ databases">
        <authorList>
            <person name="Durkin A.S."/>
            <person name="Haft D.R."/>
            <person name="McCorrison J."/>
            <person name="Torralba M."/>
            <person name="Gillis M."/>
            <person name="Haft D.H."/>
            <person name="Methe B."/>
            <person name="Sutton G."/>
            <person name="Nelson K.E."/>
        </authorList>
    </citation>
    <scope>NUCLEOTIDE SEQUENCE [LARGE SCALE GENOMIC DNA]</scope>
    <source>
        <strain evidence="10">F0233</strain>
    </source>
</reference>
<dbReference type="GO" id="GO:0004298">
    <property type="term" value="F:threonine-type endopeptidase activity"/>
    <property type="evidence" value="ECO:0007669"/>
    <property type="project" value="UniProtKB-UniRule"/>
</dbReference>
<dbReference type="PANTHER" id="PTHR32194">
    <property type="entry name" value="METALLOPROTEASE TLDD"/>
    <property type="match status" value="1"/>
</dbReference>
<dbReference type="Proteomes" id="UP000017052">
    <property type="component" value="Unassembled WGS sequence"/>
</dbReference>
<evidence type="ECO:0000256" key="6">
    <source>
        <dbReference type="ARBA" id="ARBA00022813"/>
    </source>
</evidence>
<evidence type="ECO:0000256" key="5">
    <source>
        <dbReference type="ARBA" id="ARBA00022801"/>
    </source>
</evidence>
<dbReference type="GO" id="GO:0010498">
    <property type="term" value="P:proteasomal protein catabolic process"/>
    <property type="evidence" value="ECO:0007669"/>
    <property type="project" value="UniProtKB-UniRule"/>
</dbReference>
<evidence type="ECO:0000256" key="9">
    <source>
        <dbReference type="NCBIfam" id="TIGR03690"/>
    </source>
</evidence>
<evidence type="ECO:0000256" key="8">
    <source>
        <dbReference type="ARBA" id="ARBA00023145"/>
    </source>
</evidence>
<keyword evidence="5 10" id="KW-0378">Hydrolase</keyword>
<proteinExistence type="predicted"/>
<dbReference type="EMBL" id="ACVN02000030">
    <property type="protein sequence ID" value="ERK62442.1"/>
    <property type="molecule type" value="Genomic_DNA"/>
</dbReference>
<evidence type="ECO:0000256" key="7">
    <source>
        <dbReference type="ARBA" id="ARBA00022942"/>
    </source>
</evidence>
<dbReference type="AlphaFoldDB" id="U2SIH9"/>
<gene>
    <name evidence="10" type="primary">prcB</name>
    <name evidence="10" type="ORF">HMPREF0682_2913</name>
</gene>
<dbReference type="InterPro" id="IPR022483">
    <property type="entry name" value="PSB_actinobac"/>
</dbReference>
<dbReference type="Gene3D" id="3.60.20.10">
    <property type="entry name" value="Glutamine Phosphoribosylpyrophosphate, subunit 1, domain 1"/>
    <property type="match status" value="1"/>
</dbReference>
<dbReference type="EC" id="3.4.25.1" evidence="9"/>
<dbReference type="GO" id="GO:0005839">
    <property type="term" value="C:proteasome core complex"/>
    <property type="evidence" value="ECO:0007669"/>
    <property type="project" value="UniProtKB-UniRule"/>
</dbReference>
<dbReference type="NCBIfam" id="TIGR03690">
    <property type="entry name" value="20S_bact_beta"/>
    <property type="match status" value="1"/>
</dbReference>